<dbReference type="CDD" id="cd03214">
    <property type="entry name" value="ABC_Iron-Siderophores_B12_Hemin"/>
    <property type="match status" value="1"/>
</dbReference>
<keyword evidence="4" id="KW-0067">ATP-binding</keyword>
<dbReference type="SMART" id="SM00382">
    <property type="entry name" value="AAA"/>
    <property type="match status" value="1"/>
</dbReference>
<keyword evidence="3" id="KW-0547">Nucleotide-binding</keyword>
<dbReference type="RefSeq" id="WP_010463925.1">
    <property type="nucleotide sequence ID" value="NZ_CP005960.1"/>
</dbReference>
<name>A0A024EC64_9PSED</name>
<dbReference type="PROSITE" id="PS00211">
    <property type="entry name" value="ABC_TRANSPORTER_1"/>
    <property type="match status" value="1"/>
</dbReference>
<reference evidence="6 7" key="1">
    <citation type="journal article" date="2012" name="J. Bacteriol.">
        <title>Genome sequence of cold-adapted Pseudomonas mandelii strain JR-1.</title>
        <authorList>
            <person name="Jang S.H."/>
            <person name="Kim J."/>
            <person name="Kim J."/>
            <person name="Hong S."/>
            <person name="Lee C."/>
        </authorList>
    </citation>
    <scope>NUCLEOTIDE SEQUENCE [LARGE SCALE GENOMIC DNA]</scope>
    <source>
        <strain evidence="6 7">JR-1</strain>
    </source>
</reference>
<comment type="similarity">
    <text evidence="1">Belongs to the ABC transporter superfamily.</text>
</comment>
<dbReference type="HOGENOM" id="CLU_000604_1_11_6"/>
<dbReference type="GO" id="GO:0005524">
    <property type="term" value="F:ATP binding"/>
    <property type="evidence" value="ECO:0007669"/>
    <property type="project" value="UniProtKB-KW"/>
</dbReference>
<feature type="domain" description="ABC transporter" evidence="5">
    <location>
        <begin position="4"/>
        <end position="242"/>
    </location>
</feature>
<gene>
    <name evidence="6" type="ORF">OU5_2859</name>
</gene>
<dbReference type="PROSITE" id="PS50893">
    <property type="entry name" value="ABC_TRANSPORTER_2"/>
    <property type="match status" value="1"/>
</dbReference>
<evidence type="ECO:0000256" key="1">
    <source>
        <dbReference type="ARBA" id="ARBA00005417"/>
    </source>
</evidence>
<dbReference type="OrthoDB" id="5292475at2"/>
<accession>A0A024EC64</accession>
<evidence type="ECO:0000256" key="3">
    <source>
        <dbReference type="ARBA" id="ARBA00022741"/>
    </source>
</evidence>
<dbReference type="KEGG" id="pman:OU5_2859"/>
<dbReference type="InterPro" id="IPR017871">
    <property type="entry name" value="ABC_transporter-like_CS"/>
</dbReference>
<evidence type="ECO:0000256" key="2">
    <source>
        <dbReference type="ARBA" id="ARBA00022448"/>
    </source>
</evidence>
<organism evidence="6 7">
    <name type="scientific">Pseudomonas mandelii JR-1</name>
    <dbReference type="NCBI Taxonomy" id="1147786"/>
    <lineage>
        <taxon>Bacteria</taxon>
        <taxon>Pseudomonadati</taxon>
        <taxon>Pseudomonadota</taxon>
        <taxon>Gammaproteobacteria</taxon>
        <taxon>Pseudomonadales</taxon>
        <taxon>Pseudomonadaceae</taxon>
        <taxon>Pseudomonas</taxon>
    </lineage>
</organism>
<dbReference type="Pfam" id="PF00005">
    <property type="entry name" value="ABC_tran"/>
    <property type="match status" value="1"/>
</dbReference>
<dbReference type="Gene3D" id="3.40.50.300">
    <property type="entry name" value="P-loop containing nucleotide triphosphate hydrolases"/>
    <property type="match status" value="1"/>
</dbReference>
<sequence length="262" mass="28917">MTSLNLSNLAWTPLGHGHCHHQFQLREASLQVAAGEFVGLIGPNGSGKTSLLRCAYRFSKPESGEVQLDHHNVWKQSSRWCAQRIAVVLQEFPDAFGLTVDEVVAMGRTPHKGLFGGDTIEDRNLATQALASVGLRGFEDHAFATLSGGEKQRVILARALAQQPQLLILDEPTNHLDPRYQLELLQLLKRLKIGTLASIHDLNLAAAFCDRLYVIHHGRIVASGTPKEVLSAPLLRDVFGVEALIDEHPLHGYPRITWITQP</sequence>
<protein>
    <submittedName>
        <fullName evidence="6">ABC transporter-like</fullName>
    </submittedName>
</protein>
<dbReference type="PANTHER" id="PTHR42794">
    <property type="entry name" value="HEMIN IMPORT ATP-BINDING PROTEIN HMUV"/>
    <property type="match status" value="1"/>
</dbReference>
<evidence type="ECO:0000313" key="6">
    <source>
        <dbReference type="EMBL" id="AHZ69938.1"/>
    </source>
</evidence>
<dbReference type="SUPFAM" id="SSF52540">
    <property type="entry name" value="P-loop containing nucleoside triphosphate hydrolases"/>
    <property type="match status" value="1"/>
</dbReference>
<evidence type="ECO:0000256" key="4">
    <source>
        <dbReference type="ARBA" id="ARBA00022840"/>
    </source>
</evidence>
<keyword evidence="2" id="KW-0813">Transport</keyword>
<dbReference type="GO" id="GO:0016887">
    <property type="term" value="F:ATP hydrolysis activity"/>
    <property type="evidence" value="ECO:0007669"/>
    <property type="project" value="InterPro"/>
</dbReference>
<dbReference type="InterPro" id="IPR027417">
    <property type="entry name" value="P-loop_NTPase"/>
</dbReference>
<dbReference type="PANTHER" id="PTHR42794:SF2">
    <property type="entry name" value="ABC TRANSPORTER ATP-BINDING PROTEIN"/>
    <property type="match status" value="1"/>
</dbReference>
<dbReference type="AlphaFoldDB" id="A0A024EC64"/>
<evidence type="ECO:0000313" key="7">
    <source>
        <dbReference type="Proteomes" id="UP000026913"/>
    </source>
</evidence>
<evidence type="ECO:0000259" key="5">
    <source>
        <dbReference type="PROSITE" id="PS50893"/>
    </source>
</evidence>
<proteinExistence type="inferred from homology"/>
<dbReference type="EMBL" id="CP005960">
    <property type="protein sequence ID" value="AHZ69938.1"/>
    <property type="molecule type" value="Genomic_DNA"/>
</dbReference>
<dbReference type="InterPro" id="IPR003593">
    <property type="entry name" value="AAA+_ATPase"/>
</dbReference>
<dbReference type="FunFam" id="3.40.50.300:FF:000134">
    <property type="entry name" value="Iron-enterobactin ABC transporter ATP-binding protein"/>
    <property type="match status" value="1"/>
</dbReference>
<dbReference type="InterPro" id="IPR003439">
    <property type="entry name" value="ABC_transporter-like_ATP-bd"/>
</dbReference>
<dbReference type="Proteomes" id="UP000026913">
    <property type="component" value="Chromosome"/>
</dbReference>